<comment type="caution">
    <text evidence="2">The sequence shown here is derived from an EMBL/GenBank/DDBJ whole genome shotgun (WGS) entry which is preliminary data.</text>
</comment>
<evidence type="ECO:0000313" key="3">
    <source>
        <dbReference type="Proteomes" id="UP000635142"/>
    </source>
</evidence>
<dbReference type="Proteomes" id="UP000635142">
    <property type="component" value="Unassembled WGS sequence"/>
</dbReference>
<protein>
    <submittedName>
        <fullName evidence="2">Uncharacterized protein</fullName>
    </submittedName>
</protein>
<dbReference type="RefSeq" id="WP_191077249.1">
    <property type="nucleotide sequence ID" value="NZ_JACTAG010000005.1"/>
</dbReference>
<keyword evidence="3" id="KW-1185">Reference proteome</keyword>
<gene>
    <name evidence="2" type="ORF">H9Q16_19975</name>
</gene>
<evidence type="ECO:0000313" key="2">
    <source>
        <dbReference type="EMBL" id="MBD3666219.1"/>
    </source>
</evidence>
<keyword evidence="1" id="KW-0175">Coiled coil</keyword>
<dbReference type="EMBL" id="JACTAG010000005">
    <property type="protein sequence ID" value="MBD3666219.1"/>
    <property type="molecule type" value="Genomic_DNA"/>
</dbReference>
<proteinExistence type="predicted"/>
<evidence type="ECO:0000256" key="1">
    <source>
        <dbReference type="SAM" id="Coils"/>
    </source>
</evidence>
<feature type="coiled-coil region" evidence="1">
    <location>
        <begin position="26"/>
        <end position="53"/>
    </location>
</feature>
<reference evidence="2" key="1">
    <citation type="submission" date="2020-08" db="EMBL/GenBank/DDBJ databases">
        <title>Sulfitobacter aestuariivivens sp. nov., isolated from a tidal flat.</title>
        <authorList>
            <person name="Park S."/>
            <person name="Yoon J.-H."/>
        </authorList>
    </citation>
    <scope>NUCLEOTIDE SEQUENCE</scope>
    <source>
        <strain evidence="2">TSTF-M16</strain>
    </source>
</reference>
<name>A0A927HH86_9RHOB</name>
<organism evidence="2 3">
    <name type="scientific">Sulfitobacter aestuariivivens</name>
    <dbReference type="NCBI Taxonomy" id="2766981"/>
    <lineage>
        <taxon>Bacteria</taxon>
        <taxon>Pseudomonadati</taxon>
        <taxon>Pseudomonadota</taxon>
        <taxon>Alphaproteobacteria</taxon>
        <taxon>Rhodobacterales</taxon>
        <taxon>Roseobacteraceae</taxon>
        <taxon>Sulfitobacter</taxon>
    </lineage>
</organism>
<sequence>MAIKLGHRPVKYVPFIAQTSDEPFSAQDVNRLLSEAEQAYESYMRRLEADNLEIRARCDSQIVELREITGICADRQAASQAVIESQSSRIATLGGETAELTAQLEGLRASISWRLTRPLRVLSRLLRRRGDDQM</sequence>
<dbReference type="AlphaFoldDB" id="A0A927HH86"/>
<accession>A0A927HH86</accession>